<accession>A0A934IYU5</accession>
<dbReference type="AlphaFoldDB" id="A0A934IYU5"/>
<dbReference type="RefSeq" id="WP_198876773.1">
    <property type="nucleotide sequence ID" value="NZ_JAEKMH010000002.1"/>
</dbReference>
<organism evidence="1 2">
    <name type="scientific">Devosia sediminis</name>
    <dbReference type="NCBI Taxonomy" id="2798801"/>
    <lineage>
        <taxon>Bacteria</taxon>
        <taxon>Pseudomonadati</taxon>
        <taxon>Pseudomonadota</taxon>
        <taxon>Alphaproteobacteria</taxon>
        <taxon>Hyphomicrobiales</taxon>
        <taxon>Devosiaceae</taxon>
        <taxon>Devosia</taxon>
    </lineage>
</organism>
<dbReference type="EMBL" id="JAEKMH010000002">
    <property type="protein sequence ID" value="MBJ3785605.1"/>
    <property type="molecule type" value="Genomic_DNA"/>
</dbReference>
<keyword evidence="2" id="KW-1185">Reference proteome</keyword>
<evidence type="ECO:0000313" key="2">
    <source>
        <dbReference type="Proteomes" id="UP000602124"/>
    </source>
</evidence>
<dbReference type="Proteomes" id="UP000602124">
    <property type="component" value="Unassembled WGS sequence"/>
</dbReference>
<evidence type="ECO:0000313" key="1">
    <source>
        <dbReference type="EMBL" id="MBJ3785605.1"/>
    </source>
</evidence>
<protein>
    <submittedName>
        <fullName evidence="1">Uncharacterized protein</fullName>
    </submittedName>
</protein>
<name>A0A934IYU5_9HYPH</name>
<gene>
    <name evidence="1" type="ORF">JEQ47_12820</name>
</gene>
<reference evidence="1" key="1">
    <citation type="submission" date="2020-12" db="EMBL/GenBank/DDBJ databases">
        <title>Devosia sp. MSA67 isolated from Mo River.</title>
        <authorList>
            <person name="Ma F."/>
            <person name="Zi Z."/>
        </authorList>
    </citation>
    <scope>NUCLEOTIDE SEQUENCE</scope>
    <source>
        <strain evidence="1">MSA67</strain>
    </source>
</reference>
<sequence length="48" mass="5379">MKAIMKGLRYDTVSDEGPQLVHEAEALKILERDNAIEELGEFFELTGA</sequence>
<comment type="caution">
    <text evidence="1">The sequence shown here is derived from an EMBL/GenBank/DDBJ whole genome shotgun (WGS) entry which is preliminary data.</text>
</comment>
<proteinExistence type="predicted"/>